<gene>
    <name evidence="12" type="primary">serS</name>
    <name evidence="17" type="ORF">A3F08_02595</name>
</gene>
<dbReference type="GO" id="GO:0006434">
    <property type="term" value="P:seryl-tRNA aminoacylation"/>
    <property type="evidence" value="ECO:0007669"/>
    <property type="project" value="UniProtKB-UniRule"/>
</dbReference>
<comment type="caution">
    <text evidence="17">The sequence shown here is derived from an EMBL/GenBank/DDBJ whole genome shotgun (WGS) entry which is preliminary data.</text>
</comment>
<evidence type="ECO:0000256" key="2">
    <source>
        <dbReference type="ARBA" id="ARBA00005045"/>
    </source>
</evidence>
<keyword evidence="7 12" id="KW-0067">ATP-binding</keyword>
<evidence type="ECO:0000256" key="10">
    <source>
        <dbReference type="ARBA" id="ARBA00047929"/>
    </source>
</evidence>
<dbReference type="STRING" id="1797469.A3F08_02595"/>
<dbReference type="EC" id="6.1.1.11" evidence="12"/>
<dbReference type="InterPro" id="IPR015866">
    <property type="entry name" value="Ser-tRNA-synth_1_N"/>
</dbReference>
<dbReference type="GO" id="GO:0005737">
    <property type="term" value="C:cytoplasm"/>
    <property type="evidence" value="ECO:0007669"/>
    <property type="project" value="UniProtKB-SubCell"/>
</dbReference>
<dbReference type="GO" id="GO:0004828">
    <property type="term" value="F:serine-tRNA ligase activity"/>
    <property type="evidence" value="ECO:0007669"/>
    <property type="project" value="UniProtKB-UniRule"/>
</dbReference>
<dbReference type="PRINTS" id="PR00981">
    <property type="entry name" value="TRNASYNTHSER"/>
</dbReference>
<dbReference type="InterPro" id="IPR033729">
    <property type="entry name" value="SerRS_core"/>
</dbReference>
<feature type="binding site" evidence="12">
    <location>
        <position position="374"/>
    </location>
    <ligand>
        <name>L-serine</name>
        <dbReference type="ChEBI" id="CHEBI:33384"/>
    </ligand>
</feature>
<dbReference type="CDD" id="cd00770">
    <property type="entry name" value="SerRS_core"/>
    <property type="match status" value="1"/>
</dbReference>
<comment type="function">
    <text evidence="12">Catalyzes the attachment of serine to tRNA(Ser). Is also able to aminoacylate tRNA(Sec) with serine, to form the misacylated tRNA L-seryl-tRNA(Sec), which will be further converted into selenocysteinyl-tRNA(Sec).</text>
</comment>
<dbReference type="Gene3D" id="1.10.287.40">
    <property type="entry name" value="Serine-tRNA synthetase, tRNA binding domain"/>
    <property type="match status" value="1"/>
</dbReference>
<dbReference type="InterPro" id="IPR010978">
    <property type="entry name" value="tRNA-bd_arm"/>
</dbReference>
<sequence>MLDIKFIRENKEVVKKAIEYRHLDLNLEKILKLDDKRKKLLQKEEELRAERNKIAKLGKVGVKEGKKIKDKLQAIEPDLKKINDEFMDLMYLLPNPAAKDVPVGRNEEDNVVVKKVSGMKCQVSGKDIKDHLELGEKLDIIDMEQASKVSGARFYYYKNEAVQLQFAIINWLMEMLIKEKFIPIIPPVLEKFETAKGTGYFEALYDDAYHTSQDNLVLVGTSEQSVIPYHMDQVLEEKNLPKRYLAYSTCFRREAGSYGKDTHGMIRLHQFDKMEMVSFTRPKDSDQEHEFLLGLEEKIMKALEIPYQVVKMCTGDLGLPAARKYDIEAWMPSQNKYRETHSVSTCTDFQARRLNIKYRKHDGSLEYVHTLNGTAFPFSRGPIVIMENYQLQDGSIKIPKVLQKYLGFKEIKCK</sequence>
<reference evidence="17 18" key="1">
    <citation type="journal article" date="2016" name="Nat. Commun.">
        <title>Thousands of microbial genomes shed light on interconnected biogeochemical processes in an aquifer system.</title>
        <authorList>
            <person name="Anantharaman K."/>
            <person name="Brown C.T."/>
            <person name="Hug L.A."/>
            <person name="Sharon I."/>
            <person name="Castelle C.J."/>
            <person name="Probst A.J."/>
            <person name="Thomas B.C."/>
            <person name="Singh A."/>
            <person name="Wilkins M.J."/>
            <person name="Karaoz U."/>
            <person name="Brodie E.L."/>
            <person name="Williams K.H."/>
            <person name="Hubbard S.S."/>
            <person name="Banfield J.F."/>
        </authorList>
    </citation>
    <scope>NUCLEOTIDE SEQUENCE [LARGE SCALE GENOMIC DNA]</scope>
</reference>
<evidence type="ECO:0000313" key="17">
    <source>
        <dbReference type="EMBL" id="OGD67369.1"/>
    </source>
</evidence>
<comment type="subunit">
    <text evidence="12">Homodimer. The tRNA molecule binds across the dimer.</text>
</comment>
<dbReference type="Pfam" id="PF02403">
    <property type="entry name" value="Seryl_tRNA_N"/>
    <property type="match status" value="1"/>
</dbReference>
<comment type="similarity">
    <text evidence="3 12">Belongs to the class-II aminoacyl-tRNA synthetase family. Type-1 seryl-tRNA synthetase subfamily.</text>
</comment>
<dbReference type="UniPathway" id="UPA00906">
    <property type="reaction ID" value="UER00895"/>
</dbReference>
<feature type="binding site" evidence="12 14">
    <location>
        <begin position="339"/>
        <end position="342"/>
    </location>
    <ligand>
        <name>ATP</name>
        <dbReference type="ChEBI" id="CHEBI:30616"/>
    </ligand>
</feature>
<evidence type="ECO:0000256" key="15">
    <source>
        <dbReference type="SAM" id="Coils"/>
    </source>
</evidence>
<evidence type="ECO:0000256" key="3">
    <source>
        <dbReference type="ARBA" id="ARBA00010728"/>
    </source>
</evidence>
<feature type="site" description="Important for serine binding" evidence="13">
    <location>
        <position position="374"/>
    </location>
</feature>
<dbReference type="Proteomes" id="UP000176451">
    <property type="component" value="Unassembled WGS sequence"/>
</dbReference>
<proteinExistence type="inferred from homology"/>
<evidence type="ECO:0000256" key="5">
    <source>
        <dbReference type="ARBA" id="ARBA00022598"/>
    </source>
</evidence>
<comment type="caution">
    <text evidence="12">Lacks conserved residue(s) required for the propagation of feature annotation.</text>
</comment>
<dbReference type="Pfam" id="PF00587">
    <property type="entry name" value="tRNA-synt_2b"/>
    <property type="match status" value="1"/>
</dbReference>
<feature type="binding site" evidence="12 13">
    <location>
        <position position="275"/>
    </location>
    <ligand>
        <name>L-serine</name>
        <dbReference type="ChEBI" id="CHEBI:33384"/>
    </ligand>
</feature>
<dbReference type="PIRSF" id="PIRSF001529">
    <property type="entry name" value="Ser-tRNA-synth_IIa"/>
    <property type="match status" value="1"/>
</dbReference>
<dbReference type="Gene3D" id="3.30.930.10">
    <property type="entry name" value="Bira Bifunctional Protein, Domain 2"/>
    <property type="match status" value="1"/>
</dbReference>
<dbReference type="GO" id="GO:0005524">
    <property type="term" value="F:ATP binding"/>
    <property type="evidence" value="ECO:0007669"/>
    <property type="project" value="UniProtKB-UniRule"/>
</dbReference>
<dbReference type="InterPro" id="IPR002314">
    <property type="entry name" value="aa-tRNA-synt_IIb"/>
</dbReference>
<dbReference type="InterPro" id="IPR002317">
    <property type="entry name" value="Ser-tRNA-ligase_type_1"/>
</dbReference>
<organism evidence="17 18">
    <name type="scientific">Candidatus Berkelbacteria bacterium RIFCSPHIGHO2_12_FULL_36_9</name>
    <dbReference type="NCBI Taxonomy" id="1797469"/>
    <lineage>
        <taxon>Bacteria</taxon>
        <taxon>Candidatus Berkelbacteria</taxon>
    </lineage>
</organism>
<feature type="binding site" evidence="12">
    <location>
        <begin position="221"/>
        <end position="223"/>
    </location>
    <ligand>
        <name>L-serine</name>
        <dbReference type="ChEBI" id="CHEBI:33384"/>
    </ligand>
</feature>
<accession>A0A1F5EIV7</accession>
<evidence type="ECO:0000259" key="16">
    <source>
        <dbReference type="PROSITE" id="PS50862"/>
    </source>
</evidence>
<protein>
    <recommendedName>
        <fullName evidence="12">Serine--tRNA ligase</fullName>
        <ecNumber evidence="12">6.1.1.11</ecNumber>
    </recommendedName>
    <alternativeName>
        <fullName evidence="12">Seryl-tRNA synthetase</fullName>
        <shortName evidence="12">SerRS</shortName>
    </alternativeName>
    <alternativeName>
        <fullName evidence="12">Seryl-tRNA(Ser/Sec) synthetase</fullName>
    </alternativeName>
</protein>
<evidence type="ECO:0000256" key="9">
    <source>
        <dbReference type="ARBA" id="ARBA00023146"/>
    </source>
</evidence>
<dbReference type="AlphaFoldDB" id="A0A1F5EIV7"/>
<evidence type="ECO:0000313" key="18">
    <source>
        <dbReference type="Proteomes" id="UP000176451"/>
    </source>
</evidence>
<dbReference type="InterPro" id="IPR006195">
    <property type="entry name" value="aa-tRNA-synth_II"/>
</dbReference>
<evidence type="ECO:0000256" key="12">
    <source>
        <dbReference type="HAMAP-Rule" id="MF_00176"/>
    </source>
</evidence>
<dbReference type="GO" id="GO:0016260">
    <property type="term" value="P:selenocysteine biosynthetic process"/>
    <property type="evidence" value="ECO:0007669"/>
    <property type="project" value="UniProtKB-UniRule"/>
</dbReference>
<evidence type="ECO:0000256" key="14">
    <source>
        <dbReference type="PIRSR" id="PIRSR001529-2"/>
    </source>
</evidence>
<evidence type="ECO:0000256" key="11">
    <source>
        <dbReference type="ARBA" id="ARBA00048823"/>
    </source>
</evidence>
<evidence type="ECO:0000256" key="1">
    <source>
        <dbReference type="ARBA" id="ARBA00004496"/>
    </source>
</evidence>
<comment type="catalytic activity">
    <reaction evidence="10 12">
        <text>tRNA(Sec) + L-serine + ATP = L-seryl-tRNA(Sec) + AMP + diphosphate + H(+)</text>
        <dbReference type="Rhea" id="RHEA:42580"/>
        <dbReference type="Rhea" id="RHEA-COMP:9742"/>
        <dbReference type="Rhea" id="RHEA-COMP:10128"/>
        <dbReference type="ChEBI" id="CHEBI:15378"/>
        <dbReference type="ChEBI" id="CHEBI:30616"/>
        <dbReference type="ChEBI" id="CHEBI:33019"/>
        <dbReference type="ChEBI" id="CHEBI:33384"/>
        <dbReference type="ChEBI" id="CHEBI:78442"/>
        <dbReference type="ChEBI" id="CHEBI:78533"/>
        <dbReference type="ChEBI" id="CHEBI:456215"/>
        <dbReference type="EC" id="6.1.1.11"/>
    </reaction>
</comment>
<feature type="binding site" evidence="13">
    <location>
        <position position="221"/>
    </location>
    <ligand>
        <name>L-serine</name>
        <dbReference type="ChEBI" id="CHEBI:33384"/>
    </ligand>
</feature>
<feature type="binding site" evidence="12 14">
    <location>
        <begin position="252"/>
        <end position="254"/>
    </location>
    <ligand>
        <name>ATP</name>
        <dbReference type="ChEBI" id="CHEBI:30616"/>
    </ligand>
</feature>
<keyword evidence="9 12" id="KW-0030">Aminoacyl-tRNA synthetase</keyword>
<dbReference type="PANTHER" id="PTHR43697:SF1">
    <property type="entry name" value="SERINE--TRNA LIGASE"/>
    <property type="match status" value="1"/>
</dbReference>
<feature type="coiled-coil region" evidence="15">
    <location>
        <begin position="30"/>
        <end position="60"/>
    </location>
</feature>
<dbReference type="SUPFAM" id="SSF55681">
    <property type="entry name" value="Class II aaRS and biotin synthetases"/>
    <property type="match status" value="1"/>
</dbReference>
<keyword evidence="5 12" id="KW-0436">Ligase</keyword>
<evidence type="ECO:0000256" key="7">
    <source>
        <dbReference type="ARBA" id="ARBA00022840"/>
    </source>
</evidence>
<comment type="pathway">
    <text evidence="2 12">Aminoacyl-tRNA biosynthesis; selenocysteinyl-tRNA(Sec) biosynthesis; L-seryl-tRNA(Sec) from L-serine and tRNA(Sec): step 1/1.</text>
</comment>
<feature type="binding site" evidence="13">
    <location>
        <position position="372"/>
    </location>
    <ligand>
        <name>L-serine</name>
        <dbReference type="ChEBI" id="CHEBI:33384"/>
    </ligand>
</feature>
<dbReference type="HAMAP" id="MF_00176">
    <property type="entry name" value="Ser_tRNA_synth_type1"/>
    <property type="match status" value="1"/>
</dbReference>
<dbReference type="InterPro" id="IPR042103">
    <property type="entry name" value="SerRS_1_N_sf"/>
</dbReference>
<dbReference type="PROSITE" id="PS50862">
    <property type="entry name" value="AA_TRNA_LIGASE_II"/>
    <property type="match status" value="1"/>
</dbReference>
<comment type="domain">
    <text evidence="12">Consists of two distinct domains, a catalytic core and a N-terminal extension that is involved in tRNA binding.</text>
</comment>
<keyword evidence="8 12" id="KW-0648">Protein biosynthesis</keyword>
<evidence type="ECO:0000256" key="4">
    <source>
        <dbReference type="ARBA" id="ARBA00022490"/>
    </source>
</evidence>
<keyword evidence="4 12" id="KW-0963">Cytoplasm</keyword>
<evidence type="ECO:0000256" key="13">
    <source>
        <dbReference type="PIRSR" id="PIRSR001529-1"/>
    </source>
</evidence>
<dbReference type="EMBL" id="MEZV01000016">
    <property type="protein sequence ID" value="OGD67369.1"/>
    <property type="molecule type" value="Genomic_DNA"/>
</dbReference>
<feature type="domain" description="Aminoacyl-transfer RNA synthetases class-II family profile" evidence="16">
    <location>
        <begin position="130"/>
        <end position="399"/>
    </location>
</feature>
<comment type="catalytic activity">
    <reaction evidence="11 12">
        <text>tRNA(Ser) + L-serine + ATP = L-seryl-tRNA(Ser) + AMP + diphosphate + H(+)</text>
        <dbReference type="Rhea" id="RHEA:12292"/>
        <dbReference type="Rhea" id="RHEA-COMP:9669"/>
        <dbReference type="Rhea" id="RHEA-COMP:9703"/>
        <dbReference type="ChEBI" id="CHEBI:15378"/>
        <dbReference type="ChEBI" id="CHEBI:30616"/>
        <dbReference type="ChEBI" id="CHEBI:33019"/>
        <dbReference type="ChEBI" id="CHEBI:33384"/>
        <dbReference type="ChEBI" id="CHEBI:78442"/>
        <dbReference type="ChEBI" id="CHEBI:78533"/>
        <dbReference type="ChEBI" id="CHEBI:456215"/>
        <dbReference type="EC" id="6.1.1.11"/>
    </reaction>
</comment>
<evidence type="ECO:0000256" key="6">
    <source>
        <dbReference type="ARBA" id="ARBA00022741"/>
    </source>
</evidence>
<keyword evidence="15" id="KW-0175">Coiled coil</keyword>
<dbReference type="NCBIfam" id="TIGR00414">
    <property type="entry name" value="serS"/>
    <property type="match status" value="1"/>
</dbReference>
<comment type="subcellular location">
    <subcellularLocation>
        <location evidence="1 12">Cytoplasm</location>
    </subcellularLocation>
</comment>
<dbReference type="PANTHER" id="PTHR43697">
    <property type="entry name" value="SERYL-TRNA SYNTHETASE"/>
    <property type="match status" value="1"/>
</dbReference>
<evidence type="ECO:0000256" key="8">
    <source>
        <dbReference type="ARBA" id="ARBA00022917"/>
    </source>
</evidence>
<dbReference type="SUPFAM" id="SSF46589">
    <property type="entry name" value="tRNA-binding arm"/>
    <property type="match status" value="1"/>
</dbReference>
<keyword evidence="6 12" id="KW-0547">Nucleotide-binding</keyword>
<dbReference type="InterPro" id="IPR045864">
    <property type="entry name" value="aa-tRNA-synth_II/BPL/LPL"/>
</dbReference>
<feature type="binding site" evidence="13">
    <location>
        <position position="252"/>
    </location>
    <ligand>
        <name>L-serine</name>
        <dbReference type="ChEBI" id="CHEBI:33384"/>
    </ligand>
</feature>
<name>A0A1F5EIV7_9BACT</name>